<feature type="transmembrane region" description="Helical" evidence="7">
    <location>
        <begin position="444"/>
        <end position="467"/>
    </location>
</feature>
<feature type="transmembrane region" description="Helical" evidence="7">
    <location>
        <begin position="233"/>
        <end position="256"/>
    </location>
</feature>
<feature type="transmembrane region" description="Helical" evidence="7">
    <location>
        <begin position="129"/>
        <end position="146"/>
    </location>
</feature>
<feature type="transmembrane region" description="Helical" evidence="7">
    <location>
        <begin position="295"/>
        <end position="315"/>
    </location>
</feature>
<name>A0ABT7NKU5_9SPHI</name>
<dbReference type="Proteomes" id="UP001170954">
    <property type="component" value="Unassembled WGS sequence"/>
</dbReference>
<feature type="transmembrane region" description="Helical" evidence="7">
    <location>
        <begin position="363"/>
        <end position="381"/>
    </location>
</feature>
<dbReference type="RefSeq" id="WP_286650834.1">
    <property type="nucleotide sequence ID" value="NZ_JACAGK010000013.1"/>
</dbReference>
<keyword evidence="4 7" id="KW-1133">Transmembrane helix</keyword>
<comment type="caution">
    <text evidence="9">The sequence shown here is derived from an EMBL/GenBank/DDBJ whole genome shotgun (WGS) entry which is preliminary data.</text>
</comment>
<dbReference type="InterPro" id="IPR001750">
    <property type="entry name" value="ND/Mrp_TM"/>
</dbReference>
<feature type="transmembrane region" description="Helical" evidence="7">
    <location>
        <begin position="401"/>
        <end position="423"/>
    </location>
</feature>
<dbReference type="InterPro" id="IPR003918">
    <property type="entry name" value="NADH_UbQ_OxRdtase"/>
</dbReference>
<dbReference type="InterPro" id="IPR010227">
    <property type="entry name" value="NADH_Q_OxRdtase_chainM/4"/>
</dbReference>
<evidence type="ECO:0000256" key="1">
    <source>
        <dbReference type="ARBA" id="ARBA00004127"/>
    </source>
</evidence>
<dbReference type="PANTHER" id="PTHR43507">
    <property type="entry name" value="NADH-UBIQUINONE OXIDOREDUCTASE CHAIN 4"/>
    <property type="match status" value="1"/>
</dbReference>
<feature type="domain" description="NADH:quinone oxidoreductase/Mrp antiporter transmembrane" evidence="8">
    <location>
        <begin position="123"/>
        <end position="408"/>
    </location>
</feature>
<accession>A0ABT7NKU5</accession>
<evidence type="ECO:0000256" key="7">
    <source>
        <dbReference type="SAM" id="Phobius"/>
    </source>
</evidence>
<reference evidence="9" key="2">
    <citation type="journal article" date="2022" name="Sci. Total Environ.">
        <title>Prevalence, transmission, and molecular epidemiology of tet(X)-positive bacteria among humans, animals, and environmental niches in China: An epidemiological, and genomic-based study.</title>
        <authorList>
            <person name="Dong N."/>
            <person name="Zeng Y."/>
            <person name="Cai C."/>
            <person name="Sun C."/>
            <person name="Lu J."/>
            <person name="Liu C."/>
            <person name="Zhou H."/>
            <person name="Sun Q."/>
            <person name="Shu L."/>
            <person name="Wang H."/>
            <person name="Wang Y."/>
            <person name="Wang S."/>
            <person name="Wu C."/>
            <person name="Chan E.W."/>
            <person name="Chen G."/>
            <person name="Shen Z."/>
            <person name="Chen S."/>
            <person name="Zhang R."/>
        </authorList>
    </citation>
    <scope>NUCLEOTIDE SEQUENCE</scope>
    <source>
        <strain evidence="9">R1692</strain>
    </source>
</reference>
<evidence type="ECO:0000256" key="4">
    <source>
        <dbReference type="ARBA" id="ARBA00022989"/>
    </source>
</evidence>
<comment type="similarity">
    <text evidence="2">Belongs to the complex I subunit 4 family.</text>
</comment>
<dbReference type="NCBIfam" id="TIGR01972">
    <property type="entry name" value="NDH_I_M"/>
    <property type="match status" value="1"/>
</dbReference>
<reference evidence="9" key="1">
    <citation type="submission" date="2020-06" db="EMBL/GenBank/DDBJ databases">
        <authorList>
            <person name="Dong N."/>
        </authorList>
    </citation>
    <scope>NUCLEOTIDE SEQUENCE</scope>
    <source>
        <strain evidence="9">R1692</strain>
    </source>
</reference>
<keyword evidence="3 6" id="KW-0812">Transmembrane</keyword>
<evidence type="ECO:0000313" key="10">
    <source>
        <dbReference type="Proteomes" id="UP001170954"/>
    </source>
</evidence>
<proteinExistence type="inferred from homology"/>
<organism evidence="9 10">
    <name type="scientific">Sphingobacterium hotanense</name>
    <dbReference type="NCBI Taxonomy" id="649196"/>
    <lineage>
        <taxon>Bacteria</taxon>
        <taxon>Pseudomonadati</taxon>
        <taxon>Bacteroidota</taxon>
        <taxon>Sphingobacteriia</taxon>
        <taxon>Sphingobacteriales</taxon>
        <taxon>Sphingobacteriaceae</taxon>
        <taxon>Sphingobacterium</taxon>
    </lineage>
</organism>
<feature type="transmembrane region" description="Helical" evidence="7">
    <location>
        <begin position="77"/>
        <end position="98"/>
    </location>
</feature>
<gene>
    <name evidence="9" type="ORF">HX018_06250</name>
</gene>
<evidence type="ECO:0000256" key="3">
    <source>
        <dbReference type="ARBA" id="ARBA00022692"/>
    </source>
</evidence>
<comment type="subcellular location">
    <subcellularLocation>
        <location evidence="1">Endomembrane system</location>
        <topology evidence="1">Multi-pass membrane protein</topology>
    </subcellularLocation>
    <subcellularLocation>
        <location evidence="6">Membrane</location>
        <topology evidence="6">Multi-pass membrane protein</topology>
    </subcellularLocation>
</comment>
<feature type="transmembrane region" description="Helical" evidence="7">
    <location>
        <begin position="158"/>
        <end position="177"/>
    </location>
</feature>
<keyword evidence="5 7" id="KW-0472">Membrane</keyword>
<feature type="transmembrane region" description="Helical" evidence="7">
    <location>
        <begin position="262"/>
        <end position="283"/>
    </location>
</feature>
<feature type="transmembrane region" description="Helical" evidence="7">
    <location>
        <begin position="202"/>
        <end position="221"/>
    </location>
</feature>
<evidence type="ECO:0000259" key="8">
    <source>
        <dbReference type="Pfam" id="PF00361"/>
    </source>
</evidence>
<feature type="transmembrane region" description="Helical" evidence="7">
    <location>
        <begin position="105"/>
        <end position="123"/>
    </location>
</feature>
<protein>
    <submittedName>
        <fullName evidence="9">NADH-quinone oxidoreductase subunit M</fullName>
    </submittedName>
</protein>
<feature type="transmembrane region" description="Helical" evidence="7">
    <location>
        <begin position="321"/>
        <end position="342"/>
    </location>
</feature>
<keyword evidence="10" id="KW-1185">Reference proteome</keyword>
<dbReference type="PRINTS" id="PR01437">
    <property type="entry name" value="NUOXDRDTASE4"/>
</dbReference>
<sequence length="482" mass="52680">MDNLFILLLLPVISAIILAFIKSSSARWAALLLSLLQLGLTTPFICNFIPDASIQFAQSFSWIESLGINFQIGLDGISLPMVILTNGLIPLIILASFAHNKSGNFYALISFMHAGLVLVFVSLDAFSFYVGWEAALIPIYFICALWGDGDRIRVNLKFFLYTFFGSLLMLIAIIYLYQQTGTNDLSWATLTNLSLTEGSQTWVFWAFFIAFAIKIPLFPVHTWQPDTYTHAPAAGTMLLSGIMLKMGLFGLLRWLLPLAPQAVAQYGTLAMILSIIGVVYGSLIAFKLNDAKRLIAYSSIAHVGLISAGIFSLTQEGLQGAIIQMINHGISVVGLFFVIDIIQQRTGSRNFADLGGLASRMPILAACFLIIIMGAIGLPLTNGFIGEFLLLKGIFSYTDHGVWFAVFGGTTLILGAVYMLRLFQKTMLGNISETNMVVTDIKGVEVLVLVLIVALVILIGILPNMLLNISEASVNQLLQQIK</sequence>
<dbReference type="PANTHER" id="PTHR43507:SF1">
    <property type="entry name" value="NADH-UBIQUINONE OXIDOREDUCTASE CHAIN 4"/>
    <property type="match status" value="1"/>
</dbReference>
<dbReference type="EMBL" id="JACAGK010000013">
    <property type="protein sequence ID" value="MDM1047835.1"/>
    <property type="molecule type" value="Genomic_DNA"/>
</dbReference>
<evidence type="ECO:0000256" key="6">
    <source>
        <dbReference type="RuleBase" id="RU000320"/>
    </source>
</evidence>
<evidence type="ECO:0000313" key="9">
    <source>
        <dbReference type="EMBL" id="MDM1047835.1"/>
    </source>
</evidence>
<dbReference type="Pfam" id="PF00361">
    <property type="entry name" value="Proton_antipo_M"/>
    <property type="match status" value="1"/>
</dbReference>
<evidence type="ECO:0000256" key="2">
    <source>
        <dbReference type="ARBA" id="ARBA00009025"/>
    </source>
</evidence>
<evidence type="ECO:0000256" key="5">
    <source>
        <dbReference type="ARBA" id="ARBA00023136"/>
    </source>
</evidence>